<sequence>MTDQFNPENNRFQPNSKRGYDTNSSCRQTTYPQDSFSSQYGNTVSPYAPDHPQSTTVLILGIISLIIFQPLGIVTLIIGNKARKEIRQHPGAYGKSTMLTVGWGLGIAATVLFCIGIVLLVITILLAISGPMDY</sequence>
<dbReference type="STRING" id="883161.HMPREF9306_00566"/>
<organism evidence="3 4">
    <name type="scientific">Propionimicrobium lymphophilum ACS-093-V-SCH5</name>
    <dbReference type="NCBI Taxonomy" id="883161"/>
    <lineage>
        <taxon>Bacteria</taxon>
        <taxon>Bacillati</taxon>
        <taxon>Actinomycetota</taxon>
        <taxon>Actinomycetes</taxon>
        <taxon>Propionibacteriales</taxon>
        <taxon>Propionibacteriaceae</taxon>
        <taxon>Propionimicrobium</taxon>
    </lineage>
</organism>
<keyword evidence="2" id="KW-0812">Transmembrane</keyword>
<evidence type="ECO:0000256" key="2">
    <source>
        <dbReference type="SAM" id="Phobius"/>
    </source>
</evidence>
<gene>
    <name evidence="3" type="ORF">HMPREF9306_00566</name>
</gene>
<keyword evidence="2" id="KW-1133">Transmembrane helix</keyword>
<dbReference type="HOGENOM" id="CLU_126534_2_0_11"/>
<protein>
    <recommendedName>
        <fullName evidence="5">DUF4190 domain-containing protein</fullName>
    </recommendedName>
</protein>
<feature type="region of interest" description="Disordered" evidence="1">
    <location>
        <begin position="1"/>
        <end position="47"/>
    </location>
</feature>
<feature type="transmembrane region" description="Helical" evidence="2">
    <location>
        <begin position="57"/>
        <end position="79"/>
    </location>
</feature>
<reference evidence="3 4" key="1">
    <citation type="submission" date="2013-04" db="EMBL/GenBank/DDBJ databases">
        <title>The Genome Sequence of Propionimicrobium lymphophilum ACS-093-V-SCH5.</title>
        <authorList>
            <consortium name="The Broad Institute Genomics Platform"/>
            <person name="Earl A."/>
            <person name="Ward D."/>
            <person name="Feldgarden M."/>
            <person name="Gevers D."/>
            <person name="Saerens B."/>
            <person name="Vaneechoutte M."/>
            <person name="Walker B."/>
            <person name="Young S."/>
            <person name="Zeng Q."/>
            <person name="Gargeya S."/>
            <person name="Fitzgerald M."/>
            <person name="Haas B."/>
            <person name="Abouelleil A."/>
            <person name="Allen A.W."/>
            <person name="Alvarado L."/>
            <person name="Arachchi H.M."/>
            <person name="Berlin A.M."/>
            <person name="Chapman S.B."/>
            <person name="Gainer-Dewar J."/>
            <person name="Goldberg J."/>
            <person name="Griggs A."/>
            <person name="Gujja S."/>
            <person name="Hansen M."/>
            <person name="Howarth C."/>
            <person name="Imamovic A."/>
            <person name="Ireland A."/>
            <person name="Larimer J."/>
            <person name="McCowan C."/>
            <person name="Murphy C."/>
            <person name="Pearson M."/>
            <person name="Poon T.W."/>
            <person name="Priest M."/>
            <person name="Roberts A."/>
            <person name="Saif S."/>
            <person name="Shea T."/>
            <person name="Sisk P."/>
            <person name="Sykes S."/>
            <person name="Wortman J."/>
            <person name="Nusbaum C."/>
            <person name="Birren B."/>
        </authorList>
    </citation>
    <scope>NUCLEOTIDE SEQUENCE [LARGE SCALE GENOMIC DNA]</scope>
    <source>
        <strain evidence="3 4">ACS-093-V-SCH5</strain>
    </source>
</reference>
<dbReference type="AlphaFoldDB" id="S2WK28"/>
<dbReference type="EMBL" id="AGZR01000005">
    <property type="protein sequence ID" value="EPD33037.1"/>
    <property type="molecule type" value="Genomic_DNA"/>
</dbReference>
<comment type="caution">
    <text evidence="3">The sequence shown here is derived from an EMBL/GenBank/DDBJ whole genome shotgun (WGS) entry which is preliminary data.</text>
</comment>
<dbReference type="RefSeq" id="WP_016455412.1">
    <property type="nucleotide sequence ID" value="NZ_KE150269.1"/>
</dbReference>
<proteinExistence type="predicted"/>
<evidence type="ECO:0008006" key="5">
    <source>
        <dbReference type="Google" id="ProtNLM"/>
    </source>
</evidence>
<keyword evidence="2" id="KW-0472">Membrane</keyword>
<keyword evidence="4" id="KW-1185">Reference proteome</keyword>
<accession>S2WK28</accession>
<dbReference type="OrthoDB" id="3733716at2"/>
<evidence type="ECO:0000256" key="1">
    <source>
        <dbReference type="SAM" id="MobiDB-lite"/>
    </source>
</evidence>
<name>S2WK28_9ACTN</name>
<evidence type="ECO:0000313" key="4">
    <source>
        <dbReference type="Proteomes" id="UP000014417"/>
    </source>
</evidence>
<dbReference type="Proteomes" id="UP000014417">
    <property type="component" value="Unassembled WGS sequence"/>
</dbReference>
<feature type="transmembrane region" description="Helical" evidence="2">
    <location>
        <begin position="100"/>
        <end position="128"/>
    </location>
</feature>
<feature type="compositionally biased region" description="Polar residues" evidence="1">
    <location>
        <begin position="1"/>
        <end position="45"/>
    </location>
</feature>
<evidence type="ECO:0000313" key="3">
    <source>
        <dbReference type="EMBL" id="EPD33037.1"/>
    </source>
</evidence>